<sequence length="850" mass="96801">MAAYGGLSKSFRIQSGVRQGCPLSPFLFNSVIDETMRRTLKGLQNPDVQIAYNECFVNLDIIHMFEEEEKTQVVLYELTKVIPSFGMHSAPTNHAPGHTDTEHSTYNPGEALEVVEHFTYLRSCISSNCSVTVEVSTLICKARAAITNLRHLWRQNGPSLKLKGSVYQATVRAVLLYGCETWPVRAAEVRRLQVFDNRYFKAIARVGWCRRIRNEAVRNRIYGYATDTSIEECVQHQKLRWLGHAGVKEITKRLDTVDATRLPGWGLRGPHCAWLETPQNMLSTNVSDVLVQQVNAQNPPRLSAPLDVDQTDKTPSTCSASQPCIKPRQRDSALIKKLLTKLLKNSPQPVSPYSGLIRVFMKETTHKVAKKQPTTGFALLGAHQTVFYKYTHLQINLVSSRDSTESIVCDILQLNVLHIGRLSDEPQEGQSRLWVVEEFSATFQVKGYTLVCKLIWFSEKPTWNPVESFGFAVSKLGLDDYQLWLRRMLHEVASSEQAQSVAEANAQLREHGELKAELEDRREEFAKLIQYGRCITSGETDKHYVELDQRLDRLESTWMEVVQMWLHRQKMLEDDVLIQIVQSWKTSSTINYGDSVMCYACQNTVNRGKSCSPCLLQNGARFTIYDLKGVKDITKGLDLAGASCFPACGPQWLFMLGCGHCKKRRHIYVINTNLVSFLPDRLIKRLEKLFSEMRQLETIFGTQSNRMVDRELLQHSQKEELRRILTEQINIVEKLKACEDKVEDVYRSGTKLVFKRVGPMEKIQNRIINLKSRPLYVSVGTIFEISQYIFIKETTHKVAENSSTAHDQVALLEAHQGPPNCALMMSPLMAAKRLQVSFQARQTKQQPSDH</sequence>
<dbReference type="InterPro" id="IPR002017">
    <property type="entry name" value="Spectrin_repeat"/>
</dbReference>
<dbReference type="OrthoDB" id="425014at2759"/>
<dbReference type="InterPro" id="IPR018159">
    <property type="entry name" value="Spectrin/alpha-actinin"/>
</dbReference>
<evidence type="ECO:0008006" key="4">
    <source>
        <dbReference type="Google" id="ProtNLM"/>
    </source>
</evidence>
<dbReference type="AlphaFoldDB" id="A0A074ZWF7"/>
<gene>
    <name evidence="2" type="ORF">T265_12961</name>
</gene>
<dbReference type="CDD" id="cd00176">
    <property type="entry name" value="SPEC"/>
    <property type="match status" value="1"/>
</dbReference>
<evidence type="ECO:0000313" key="2">
    <source>
        <dbReference type="EMBL" id="KER31471.1"/>
    </source>
</evidence>
<feature type="compositionally biased region" description="Polar residues" evidence="1">
    <location>
        <begin position="313"/>
        <end position="322"/>
    </location>
</feature>
<dbReference type="SMART" id="SM00150">
    <property type="entry name" value="SPEC"/>
    <property type="match status" value="1"/>
</dbReference>
<dbReference type="GeneID" id="20327129"/>
<keyword evidence="3" id="KW-1185">Reference proteome</keyword>
<dbReference type="KEGG" id="ovi:T265_12961"/>
<organism evidence="2 3">
    <name type="scientific">Opisthorchis viverrini</name>
    <name type="common">Southeast Asian liver fluke</name>
    <dbReference type="NCBI Taxonomy" id="6198"/>
    <lineage>
        <taxon>Eukaryota</taxon>
        <taxon>Metazoa</taxon>
        <taxon>Spiralia</taxon>
        <taxon>Lophotrochozoa</taxon>
        <taxon>Platyhelminthes</taxon>
        <taxon>Trematoda</taxon>
        <taxon>Digenea</taxon>
        <taxon>Opisthorchiida</taxon>
        <taxon>Opisthorchiata</taxon>
        <taxon>Opisthorchiidae</taxon>
        <taxon>Opisthorchis</taxon>
    </lineage>
</organism>
<protein>
    <recommendedName>
        <fullName evidence="4">Reverse transcriptase domain-containing protein</fullName>
    </recommendedName>
</protein>
<accession>A0A074ZWF7</accession>
<dbReference type="PANTHER" id="PTHR47027:SF20">
    <property type="entry name" value="REVERSE TRANSCRIPTASE-LIKE PROTEIN WITH RNA-DIRECTED DNA POLYMERASE DOMAIN"/>
    <property type="match status" value="1"/>
</dbReference>
<dbReference type="PANTHER" id="PTHR47027">
    <property type="entry name" value="REVERSE TRANSCRIPTASE DOMAIN-CONTAINING PROTEIN"/>
    <property type="match status" value="1"/>
</dbReference>
<dbReference type="RefSeq" id="XP_009164774.1">
    <property type="nucleotide sequence ID" value="XM_009166510.1"/>
</dbReference>
<dbReference type="STRING" id="6198.A0A074ZWF7"/>
<feature type="region of interest" description="Disordered" evidence="1">
    <location>
        <begin position="300"/>
        <end position="323"/>
    </location>
</feature>
<dbReference type="EMBL" id="KL596645">
    <property type="protein sequence ID" value="KER31471.1"/>
    <property type="molecule type" value="Genomic_DNA"/>
</dbReference>
<evidence type="ECO:0000256" key="1">
    <source>
        <dbReference type="SAM" id="MobiDB-lite"/>
    </source>
</evidence>
<dbReference type="SUPFAM" id="SSF46966">
    <property type="entry name" value="Spectrin repeat"/>
    <property type="match status" value="1"/>
</dbReference>
<dbReference type="Proteomes" id="UP000054324">
    <property type="component" value="Unassembled WGS sequence"/>
</dbReference>
<dbReference type="Pfam" id="PF00435">
    <property type="entry name" value="Spectrin"/>
    <property type="match status" value="1"/>
</dbReference>
<dbReference type="Gene3D" id="1.20.58.60">
    <property type="match status" value="1"/>
</dbReference>
<reference evidence="2 3" key="1">
    <citation type="submission" date="2013-11" db="EMBL/GenBank/DDBJ databases">
        <title>Opisthorchis viverrini - life in the bile duct.</title>
        <authorList>
            <person name="Young N.D."/>
            <person name="Nagarajan N."/>
            <person name="Lin S.J."/>
            <person name="Korhonen P.K."/>
            <person name="Jex A.R."/>
            <person name="Hall R.S."/>
            <person name="Safavi-Hemami H."/>
            <person name="Kaewkong W."/>
            <person name="Bertrand D."/>
            <person name="Gao S."/>
            <person name="Seet Q."/>
            <person name="Wongkham S."/>
            <person name="Teh B.T."/>
            <person name="Wongkham C."/>
            <person name="Intapan P.M."/>
            <person name="Maleewong W."/>
            <person name="Yang X."/>
            <person name="Hu M."/>
            <person name="Wang Z."/>
            <person name="Hofmann A."/>
            <person name="Sternberg P.W."/>
            <person name="Tan P."/>
            <person name="Wang J."/>
            <person name="Gasser R.B."/>
        </authorList>
    </citation>
    <scope>NUCLEOTIDE SEQUENCE [LARGE SCALE GENOMIC DNA]</scope>
</reference>
<dbReference type="CTD" id="20327129"/>
<name>A0A074ZWF7_OPIVI</name>
<proteinExistence type="predicted"/>
<evidence type="ECO:0000313" key="3">
    <source>
        <dbReference type="Proteomes" id="UP000054324"/>
    </source>
</evidence>